<dbReference type="InterPro" id="IPR046815">
    <property type="entry name" value="P2RX7_C"/>
</dbReference>
<keyword evidence="3" id="KW-1185">Reference proteome</keyword>
<evidence type="ECO:0000259" key="1">
    <source>
        <dbReference type="Pfam" id="PF20478"/>
    </source>
</evidence>
<organism evidence="2 3">
    <name type="scientific">Cyprinus carpio carpio</name>
    <dbReference type="NCBI Taxonomy" id="630221"/>
    <lineage>
        <taxon>Eukaryota</taxon>
        <taxon>Metazoa</taxon>
        <taxon>Chordata</taxon>
        <taxon>Craniata</taxon>
        <taxon>Vertebrata</taxon>
        <taxon>Euteleostomi</taxon>
        <taxon>Actinopterygii</taxon>
        <taxon>Neopterygii</taxon>
        <taxon>Teleostei</taxon>
        <taxon>Ostariophysi</taxon>
        <taxon>Cypriniformes</taxon>
        <taxon>Cyprinidae</taxon>
        <taxon>Cyprininae</taxon>
        <taxon>Cyprinus</taxon>
    </lineage>
</organism>
<accession>A0A9J8CF98</accession>
<dbReference type="AlphaFoldDB" id="A0A9J8CF98"/>
<dbReference type="PANTHER" id="PTHR36981:SF9">
    <property type="entry name" value="NANOR-RELATED"/>
    <property type="match status" value="1"/>
</dbReference>
<dbReference type="OMA" id="PSCAIAK"/>
<sequence length="135" mass="15898">MTIYLLRCTCGNCHRMPTESENLCCQEVQQVIRRIQQIPVPPICMILHPGFEANCLNPYTLQNIHNIYRSDYGPLRRRTREEQFRHLAYRSFVSWCWGFLGRHVRVVIPSCVVSRIRQEFPDLAGCYVGFRPPLD</sequence>
<feature type="domain" description="P2X purinoreceptor 7 intracellular" evidence="1">
    <location>
        <begin position="8"/>
        <end position="131"/>
    </location>
</feature>
<dbReference type="GeneTree" id="ENSGT00530000068605"/>
<reference evidence="2" key="2">
    <citation type="submission" date="2025-09" db="UniProtKB">
        <authorList>
            <consortium name="Ensembl"/>
        </authorList>
    </citation>
    <scope>IDENTIFICATION</scope>
</reference>
<proteinExistence type="predicted"/>
<dbReference type="Proteomes" id="UP001108240">
    <property type="component" value="Unplaced"/>
</dbReference>
<evidence type="ECO:0000313" key="3">
    <source>
        <dbReference type="Proteomes" id="UP001108240"/>
    </source>
</evidence>
<protein>
    <recommendedName>
        <fullName evidence="1">P2X purinoreceptor 7 intracellular domain-containing protein</fullName>
    </recommendedName>
</protein>
<dbReference type="Ensembl" id="ENSCCRT00000160270.1">
    <property type="protein sequence ID" value="ENSCCRP00000168589.1"/>
    <property type="gene ID" value="ENSCCRG00000055137.1"/>
</dbReference>
<dbReference type="PANTHER" id="PTHR36981">
    <property type="entry name" value="ZGC:195170"/>
    <property type="match status" value="1"/>
</dbReference>
<name>A0A9J8CF98_CYPCA</name>
<dbReference type="Pfam" id="PF20478">
    <property type="entry name" value="P2RX7_C"/>
    <property type="match status" value="1"/>
</dbReference>
<evidence type="ECO:0000313" key="2">
    <source>
        <dbReference type="Ensembl" id="ENSCCRP00000168589.1"/>
    </source>
</evidence>
<reference evidence="2" key="1">
    <citation type="submission" date="2025-08" db="UniProtKB">
        <authorList>
            <consortium name="Ensembl"/>
        </authorList>
    </citation>
    <scope>IDENTIFICATION</scope>
</reference>